<name>A0ABZ1YHE8_9NOCA</name>
<organism evidence="6 7">
    <name type="scientific">Nocardia vinacea</name>
    <dbReference type="NCBI Taxonomy" id="96468"/>
    <lineage>
        <taxon>Bacteria</taxon>
        <taxon>Bacillati</taxon>
        <taxon>Actinomycetota</taxon>
        <taxon>Actinomycetes</taxon>
        <taxon>Mycobacteriales</taxon>
        <taxon>Nocardiaceae</taxon>
        <taxon>Nocardia</taxon>
    </lineage>
</organism>
<dbReference type="InterPro" id="IPR016035">
    <property type="entry name" value="Acyl_Trfase/lysoPLipase"/>
</dbReference>
<dbReference type="InterPro" id="IPR037483">
    <property type="entry name" value="YjjU-like"/>
</dbReference>
<dbReference type="InterPro" id="IPR050301">
    <property type="entry name" value="NTE"/>
</dbReference>
<feature type="short sequence motif" description="GXGXXG" evidence="4">
    <location>
        <begin position="35"/>
        <end position="40"/>
    </location>
</feature>
<feature type="active site" description="Proton acceptor" evidence="4">
    <location>
        <position position="189"/>
    </location>
</feature>
<accession>A0ABZ1YHE8</accession>
<dbReference type="PANTHER" id="PTHR14226">
    <property type="entry name" value="NEUROPATHY TARGET ESTERASE/SWISS CHEESE D.MELANOGASTER"/>
    <property type="match status" value="1"/>
</dbReference>
<keyword evidence="2 4" id="KW-0442">Lipid degradation</keyword>
<feature type="short sequence motif" description="GXSXG" evidence="4">
    <location>
        <begin position="64"/>
        <end position="68"/>
    </location>
</feature>
<dbReference type="PROSITE" id="PS51635">
    <property type="entry name" value="PNPLA"/>
    <property type="match status" value="1"/>
</dbReference>
<dbReference type="Pfam" id="PF01734">
    <property type="entry name" value="Patatin"/>
    <property type="match status" value="1"/>
</dbReference>
<evidence type="ECO:0000256" key="4">
    <source>
        <dbReference type="PROSITE-ProRule" id="PRU01161"/>
    </source>
</evidence>
<proteinExistence type="predicted"/>
<dbReference type="RefSeq" id="WP_329405146.1">
    <property type="nucleotide sequence ID" value="NZ_CP109441.1"/>
</dbReference>
<dbReference type="Gene3D" id="3.40.1090.10">
    <property type="entry name" value="Cytosolic phospholipase A2 catalytic domain"/>
    <property type="match status" value="2"/>
</dbReference>
<evidence type="ECO:0000313" key="6">
    <source>
        <dbReference type="EMBL" id="WUV42376.1"/>
    </source>
</evidence>
<evidence type="ECO:0000256" key="1">
    <source>
        <dbReference type="ARBA" id="ARBA00022801"/>
    </source>
</evidence>
<protein>
    <submittedName>
        <fullName evidence="6">Patatin family protein</fullName>
    </submittedName>
</protein>
<dbReference type="Proteomes" id="UP001432062">
    <property type="component" value="Chromosome"/>
</dbReference>
<feature type="domain" description="PNPLA" evidence="5">
    <location>
        <begin position="31"/>
        <end position="202"/>
    </location>
</feature>
<evidence type="ECO:0000256" key="2">
    <source>
        <dbReference type="ARBA" id="ARBA00022963"/>
    </source>
</evidence>
<dbReference type="InterPro" id="IPR002641">
    <property type="entry name" value="PNPLA_dom"/>
</dbReference>
<dbReference type="SUPFAM" id="SSF52151">
    <property type="entry name" value="FabD/lysophospholipase-like"/>
    <property type="match status" value="1"/>
</dbReference>
<keyword evidence="1 4" id="KW-0378">Hydrolase</keyword>
<reference evidence="6" key="1">
    <citation type="submission" date="2022-10" db="EMBL/GenBank/DDBJ databases">
        <title>The complete genomes of actinobacterial strains from the NBC collection.</title>
        <authorList>
            <person name="Joergensen T.S."/>
            <person name="Alvarez Arevalo M."/>
            <person name="Sterndorff E.B."/>
            <person name="Faurdal D."/>
            <person name="Vuksanovic O."/>
            <person name="Mourched A.-S."/>
            <person name="Charusanti P."/>
            <person name="Shaw S."/>
            <person name="Blin K."/>
            <person name="Weber T."/>
        </authorList>
    </citation>
    <scope>NUCLEOTIDE SEQUENCE</scope>
    <source>
        <strain evidence="6">NBC_01482</strain>
    </source>
</reference>
<gene>
    <name evidence="6" type="ORF">OG563_24210</name>
</gene>
<dbReference type="PANTHER" id="PTHR14226:SF64">
    <property type="entry name" value="PNPLA DOMAIN-CONTAINING PROTEIN"/>
    <property type="match status" value="1"/>
</dbReference>
<evidence type="ECO:0000259" key="5">
    <source>
        <dbReference type="PROSITE" id="PS51635"/>
    </source>
</evidence>
<sequence>MTSSAVVPTVAEVIRGRRESASRADGYRLALVVEGGGSRGVYSSGMVQALEELGLASVFDAVYGTSAGAINAAWFLCGRALSGMRAWTDPVIMRRAVDPARLLRGRPAFDLDYLVNQVYDGIEPMDFPAILANTTTFHPIGTDIRTGHAVDLRRHIVDKPTLMTALRASAGLPILAGPPVPLGGAEYLDGGLSETVPIRTAVRDGATHALVLRTRRTDEKRPAAPRLHQVVGGSYLRVRAPGAYRAWLQRPHQQAVEDNFLTGLGDAALQIHPPLGSPNVDSAARDTALLSEALTIGRQAVHASLAALVQLHGGAVGEHEVV</sequence>
<evidence type="ECO:0000256" key="3">
    <source>
        <dbReference type="ARBA" id="ARBA00023098"/>
    </source>
</evidence>
<dbReference type="EMBL" id="CP109441">
    <property type="protein sequence ID" value="WUV42376.1"/>
    <property type="molecule type" value="Genomic_DNA"/>
</dbReference>
<feature type="active site" description="Nucleophile" evidence="4">
    <location>
        <position position="66"/>
    </location>
</feature>
<dbReference type="CDD" id="cd07208">
    <property type="entry name" value="Pat_hypo_Ecoli_yjju_like"/>
    <property type="match status" value="1"/>
</dbReference>
<feature type="short sequence motif" description="DGA/G" evidence="4">
    <location>
        <begin position="189"/>
        <end position="191"/>
    </location>
</feature>
<keyword evidence="7" id="KW-1185">Reference proteome</keyword>
<keyword evidence="3 4" id="KW-0443">Lipid metabolism</keyword>
<evidence type="ECO:0000313" key="7">
    <source>
        <dbReference type="Proteomes" id="UP001432062"/>
    </source>
</evidence>